<dbReference type="EMBL" id="JAULUE010002062">
    <property type="protein sequence ID" value="KAK5882800.1"/>
    <property type="molecule type" value="Genomic_DNA"/>
</dbReference>
<feature type="chain" id="PRO_5042855531" description="CD48 antigen" evidence="5">
    <location>
        <begin position="21"/>
        <end position="323"/>
    </location>
</feature>
<dbReference type="SUPFAM" id="SSF48726">
    <property type="entry name" value="Immunoglobulin"/>
    <property type="match status" value="1"/>
</dbReference>
<keyword evidence="7" id="KW-1185">Reference proteome</keyword>
<gene>
    <name evidence="6" type="ORF">CesoFtcFv8_021348</name>
</gene>
<keyword evidence="3" id="KW-0472">Membrane</keyword>
<evidence type="ECO:0000256" key="1">
    <source>
        <dbReference type="ARBA" id="ARBA00004370"/>
    </source>
</evidence>
<dbReference type="InterPro" id="IPR036179">
    <property type="entry name" value="Ig-like_dom_sf"/>
</dbReference>
<sequence length="323" mass="36637">MEKVLVLSLLVAASLRAASTEEKFIKEGGSLTLELRPALSVPITIVQWKFKDSILAEWVKDVLPLAHNRDDIKLDIVSGRLAMEKMTKAHEGVYSVEVNSNVQQVTYNVVVINDVPKPSIWVSPLACSVEMNQCTLSCEGDTTGAEPVTYSWKTDDGEWKESRRDMNIAQEVHGHVETFTCMMKNPLSLPYLCLWLFGLGFGHGKRRNCPAGGETSTPSLQLEMEMDLLLVMRQTQCFWEESLLPIHHRVQEEQTLPIHHRKHLPKHHVTKNQTAKMHVRENLQTLPTHQVRTTLPSQLQLERPVLQLKPVFNCELLSHLADC</sequence>
<dbReference type="PANTHER" id="PTHR12080:SF125">
    <property type="entry name" value="CD48 ANTIGEN-LIKE"/>
    <property type="match status" value="1"/>
</dbReference>
<dbReference type="Proteomes" id="UP001335648">
    <property type="component" value="Unassembled WGS sequence"/>
</dbReference>
<dbReference type="InterPro" id="IPR013783">
    <property type="entry name" value="Ig-like_fold"/>
</dbReference>
<dbReference type="PANTHER" id="PTHR12080">
    <property type="entry name" value="SIGNALING LYMPHOCYTIC ACTIVATION MOLECULE"/>
    <property type="match status" value="1"/>
</dbReference>
<keyword evidence="4" id="KW-0325">Glycoprotein</keyword>
<evidence type="ECO:0000256" key="5">
    <source>
        <dbReference type="SAM" id="SignalP"/>
    </source>
</evidence>
<evidence type="ECO:0000256" key="2">
    <source>
        <dbReference type="ARBA" id="ARBA00022729"/>
    </source>
</evidence>
<evidence type="ECO:0000313" key="7">
    <source>
        <dbReference type="Proteomes" id="UP001335648"/>
    </source>
</evidence>
<accession>A0AAN8BCQ6</accession>
<dbReference type="AlphaFoldDB" id="A0AAN8BCQ6"/>
<comment type="subcellular location">
    <subcellularLocation>
        <location evidence="1">Membrane</location>
    </subcellularLocation>
</comment>
<reference evidence="6 7" key="1">
    <citation type="journal article" date="2023" name="Mol. Biol. Evol.">
        <title>Genomics of Secondarily Temperate Adaptation in the Only Non-Antarctic Icefish.</title>
        <authorList>
            <person name="Rivera-Colon A.G."/>
            <person name="Rayamajhi N."/>
            <person name="Minhas B.F."/>
            <person name="Madrigal G."/>
            <person name="Bilyk K.T."/>
            <person name="Yoon V."/>
            <person name="Hune M."/>
            <person name="Gregory S."/>
            <person name="Cheng C.H.C."/>
            <person name="Catchen J.M."/>
        </authorList>
    </citation>
    <scope>NUCLEOTIDE SEQUENCE [LARGE SCALE GENOMIC DNA]</scope>
    <source>
        <strain evidence="6">JC2023a</strain>
    </source>
</reference>
<dbReference type="InterPro" id="IPR015631">
    <property type="entry name" value="CD2/SLAM_rcpt"/>
</dbReference>
<evidence type="ECO:0000256" key="3">
    <source>
        <dbReference type="ARBA" id="ARBA00023136"/>
    </source>
</evidence>
<comment type="caution">
    <text evidence="6">The sequence shown here is derived from an EMBL/GenBank/DDBJ whole genome shotgun (WGS) entry which is preliminary data.</text>
</comment>
<evidence type="ECO:0000256" key="4">
    <source>
        <dbReference type="ARBA" id="ARBA00023180"/>
    </source>
</evidence>
<proteinExistence type="predicted"/>
<protein>
    <recommendedName>
        <fullName evidence="8">CD48 antigen</fullName>
    </recommendedName>
</protein>
<keyword evidence="2 5" id="KW-0732">Signal</keyword>
<evidence type="ECO:0008006" key="8">
    <source>
        <dbReference type="Google" id="ProtNLM"/>
    </source>
</evidence>
<feature type="signal peptide" evidence="5">
    <location>
        <begin position="1"/>
        <end position="20"/>
    </location>
</feature>
<name>A0AAN8BCQ6_9TELE</name>
<organism evidence="6 7">
    <name type="scientific">Champsocephalus esox</name>
    <name type="common">pike icefish</name>
    <dbReference type="NCBI Taxonomy" id="159716"/>
    <lineage>
        <taxon>Eukaryota</taxon>
        <taxon>Metazoa</taxon>
        <taxon>Chordata</taxon>
        <taxon>Craniata</taxon>
        <taxon>Vertebrata</taxon>
        <taxon>Euteleostomi</taxon>
        <taxon>Actinopterygii</taxon>
        <taxon>Neopterygii</taxon>
        <taxon>Teleostei</taxon>
        <taxon>Neoteleostei</taxon>
        <taxon>Acanthomorphata</taxon>
        <taxon>Eupercaria</taxon>
        <taxon>Perciformes</taxon>
        <taxon>Notothenioidei</taxon>
        <taxon>Channichthyidae</taxon>
        <taxon>Champsocephalus</taxon>
    </lineage>
</organism>
<evidence type="ECO:0000313" key="6">
    <source>
        <dbReference type="EMBL" id="KAK5882800.1"/>
    </source>
</evidence>
<dbReference type="Gene3D" id="2.60.40.10">
    <property type="entry name" value="Immunoglobulins"/>
    <property type="match status" value="2"/>
</dbReference>
<dbReference type="GO" id="GO:0016020">
    <property type="term" value="C:membrane"/>
    <property type="evidence" value="ECO:0007669"/>
    <property type="project" value="UniProtKB-SubCell"/>
</dbReference>